<dbReference type="Pfam" id="PF00436">
    <property type="entry name" value="SSB"/>
    <property type="match status" value="1"/>
</dbReference>
<evidence type="ECO:0000256" key="2">
    <source>
        <dbReference type="HAMAP-Rule" id="MF_00984"/>
    </source>
</evidence>
<dbReference type="AlphaFoldDB" id="A0A0G1UAR8"/>
<reference evidence="5 6" key="1">
    <citation type="journal article" date="2015" name="Nature">
        <title>rRNA introns, odd ribosomes, and small enigmatic genomes across a large radiation of phyla.</title>
        <authorList>
            <person name="Brown C.T."/>
            <person name="Hug L.A."/>
            <person name="Thomas B.C."/>
            <person name="Sharon I."/>
            <person name="Castelle C.J."/>
            <person name="Singh A."/>
            <person name="Wilkins M.J."/>
            <person name="Williams K.H."/>
            <person name="Banfield J.F."/>
        </authorList>
    </citation>
    <scope>NUCLEOTIDE SEQUENCE [LARGE SCALE GENOMIC DNA]</scope>
</reference>
<dbReference type="PATRIC" id="fig|1618660.3.peg.551"/>
<evidence type="ECO:0000256" key="3">
    <source>
        <dbReference type="PIRNR" id="PIRNR002070"/>
    </source>
</evidence>
<evidence type="ECO:0000256" key="1">
    <source>
        <dbReference type="ARBA" id="ARBA00023125"/>
    </source>
</evidence>
<evidence type="ECO:0000313" key="5">
    <source>
        <dbReference type="EMBL" id="KKU91202.1"/>
    </source>
</evidence>
<dbReference type="PANTHER" id="PTHR10302:SF27">
    <property type="entry name" value="SINGLE-STRANDED DNA-BINDING PROTEIN"/>
    <property type="match status" value="1"/>
</dbReference>
<dbReference type="NCBIfam" id="TIGR00621">
    <property type="entry name" value="ssb"/>
    <property type="match status" value="1"/>
</dbReference>
<dbReference type="PANTHER" id="PTHR10302">
    <property type="entry name" value="SINGLE-STRANDED DNA-BINDING PROTEIN"/>
    <property type="match status" value="1"/>
</dbReference>
<dbReference type="InterPro" id="IPR011344">
    <property type="entry name" value="ssDNA-bd"/>
</dbReference>
<dbReference type="HAMAP" id="MF_00984">
    <property type="entry name" value="SSB"/>
    <property type="match status" value="1"/>
</dbReference>
<comment type="subunit">
    <text evidence="2">Homotetramer.</text>
</comment>
<gene>
    <name evidence="5" type="ORF">UY23_C0003G0040</name>
</gene>
<dbReference type="GO" id="GO:0009295">
    <property type="term" value="C:nucleoid"/>
    <property type="evidence" value="ECO:0007669"/>
    <property type="project" value="TreeGrafter"/>
</dbReference>
<feature type="compositionally biased region" description="Basic and acidic residues" evidence="4">
    <location>
        <begin position="118"/>
        <end position="130"/>
    </location>
</feature>
<dbReference type="SUPFAM" id="SSF50249">
    <property type="entry name" value="Nucleic acid-binding proteins"/>
    <property type="match status" value="1"/>
</dbReference>
<proteinExistence type="inferred from homology"/>
<feature type="region of interest" description="Disordered" evidence="4">
    <location>
        <begin position="107"/>
        <end position="130"/>
    </location>
</feature>
<dbReference type="Gene3D" id="2.40.50.140">
    <property type="entry name" value="Nucleic acid-binding proteins"/>
    <property type="match status" value="1"/>
</dbReference>
<dbReference type="PIRSF" id="PIRSF002070">
    <property type="entry name" value="SSB"/>
    <property type="match status" value="1"/>
</dbReference>
<comment type="caution">
    <text evidence="5">The sequence shown here is derived from an EMBL/GenBank/DDBJ whole genome shotgun (WGS) entry which is preliminary data.</text>
</comment>
<comment type="caution">
    <text evidence="2">Lacks conserved residue(s) required for the propagation of feature annotation.</text>
</comment>
<dbReference type="EMBL" id="LCPF01000003">
    <property type="protein sequence ID" value="KKU91202.1"/>
    <property type="molecule type" value="Genomic_DNA"/>
</dbReference>
<name>A0A0G1UAR8_9BACT</name>
<evidence type="ECO:0000256" key="4">
    <source>
        <dbReference type="SAM" id="MobiDB-lite"/>
    </source>
</evidence>
<dbReference type="GO" id="GO:0003697">
    <property type="term" value="F:single-stranded DNA binding"/>
    <property type="evidence" value="ECO:0007669"/>
    <property type="project" value="UniProtKB-UniRule"/>
</dbReference>
<sequence length="149" mass="16617">MNLNKVFLIGRLTADPQMRTTPGGTPVGTFSIATNRVWTNKAGERKEDVQFHNVVVWGRQAEVVNQFLKKGSIVMVEGRLQTRSWQDAQGQNRRTTEVICEKVQLGPRSFGAGPARSGESEAPIKDEVKEELPEINLDEGDIKPENIPF</sequence>
<dbReference type="GO" id="GO:0006260">
    <property type="term" value="P:DNA replication"/>
    <property type="evidence" value="ECO:0007669"/>
    <property type="project" value="InterPro"/>
</dbReference>
<dbReference type="PROSITE" id="PS50935">
    <property type="entry name" value="SSB"/>
    <property type="match status" value="1"/>
</dbReference>
<organism evidence="5 6">
    <name type="scientific">Candidatus Jorgensenbacteria bacterium GW2011_GWA1_48_11</name>
    <dbReference type="NCBI Taxonomy" id="1618660"/>
    <lineage>
        <taxon>Bacteria</taxon>
        <taxon>Candidatus Joergenseniibacteriota</taxon>
    </lineage>
</organism>
<dbReference type="Proteomes" id="UP000034956">
    <property type="component" value="Unassembled WGS sequence"/>
</dbReference>
<dbReference type="CDD" id="cd04496">
    <property type="entry name" value="SSB_OBF"/>
    <property type="match status" value="1"/>
</dbReference>
<dbReference type="InterPro" id="IPR012340">
    <property type="entry name" value="NA-bd_OB-fold"/>
</dbReference>
<accession>A0A0G1UAR8</accession>
<evidence type="ECO:0000313" key="6">
    <source>
        <dbReference type="Proteomes" id="UP000034956"/>
    </source>
</evidence>
<dbReference type="InterPro" id="IPR000424">
    <property type="entry name" value="Primosome_PriB/ssb"/>
</dbReference>
<keyword evidence="1 2" id="KW-0238">DNA-binding</keyword>
<protein>
    <recommendedName>
        <fullName evidence="2 3">Single-stranded DNA-binding protein</fullName>
        <shortName evidence="2">SSB</shortName>
    </recommendedName>
</protein>